<feature type="region of interest" description="Disordered" evidence="1">
    <location>
        <begin position="135"/>
        <end position="156"/>
    </location>
</feature>
<proteinExistence type="predicted"/>
<comment type="caution">
    <text evidence="2">The sequence shown here is derived from an EMBL/GenBank/DDBJ whole genome shotgun (WGS) entry which is preliminary data.</text>
</comment>
<organism evidence="2 3">
    <name type="scientific">Pleurodeles waltl</name>
    <name type="common">Iberian ribbed newt</name>
    <dbReference type="NCBI Taxonomy" id="8319"/>
    <lineage>
        <taxon>Eukaryota</taxon>
        <taxon>Metazoa</taxon>
        <taxon>Chordata</taxon>
        <taxon>Craniata</taxon>
        <taxon>Vertebrata</taxon>
        <taxon>Euteleostomi</taxon>
        <taxon>Amphibia</taxon>
        <taxon>Batrachia</taxon>
        <taxon>Caudata</taxon>
        <taxon>Salamandroidea</taxon>
        <taxon>Salamandridae</taxon>
        <taxon>Pleurodelinae</taxon>
        <taxon>Pleurodeles</taxon>
    </lineage>
</organism>
<name>A0AAV7UC39_PLEWA</name>
<dbReference type="AlphaFoldDB" id="A0AAV7UC39"/>
<feature type="region of interest" description="Disordered" evidence="1">
    <location>
        <begin position="1"/>
        <end position="115"/>
    </location>
</feature>
<evidence type="ECO:0000313" key="2">
    <source>
        <dbReference type="EMBL" id="KAJ1186667.1"/>
    </source>
</evidence>
<dbReference type="Proteomes" id="UP001066276">
    <property type="component" value="Chromosome 3_1"/>
</dbReference>
<dbReference type="EMBL" id="JANPWB010000005">
    <property type="protein sequence ID" value="KAJ1186667.1"/>
    <property type="molecule type" value="Genomic_DNA"/>
</dbReference>
<feature type="compositionally biased region" description="Low complexity" evidence="1">
    <location>
        <begin position="1"/>
        <end position="24"/>
    </location>
</feature>
<evidence type="ECO:0000256" key="1">
    <source>
        <dbReference type="SAM" id="MobiDB-lite"/>
    </source>
</evidence>
<sequence length="190" mass="20768">MGSLSLLFQRRSRSPGSPRFRAFPGQSRRSAPHLRRSSPEASATLPCSRLGPVQLVASRRDQPGKRSTPHTPVGPVHRAGPEALWTQAAVQDERERERTGAPGTEAPEEQRSSPNRCGPGCYYEVAGVGYVSTRTTWDRSRSKEKKVRNPGQGQGQGLCRHCCVDGACDRPLRLCRVKVTGACGDRHSPD</sequence>
<gene>
    <name evidence="2" type="ORF">NDU88_003448</name>
</gene>
<evidence type="ECO:0000313" key="3">
    <source>
        <dbReference type="Proteomes" id="UP001066276"/>
    </source>
</evidence>
<reference evidence="2" key="1">
    <citation type="journal article" date="2022" name="bioRxiv">
        <title>Sequencing and chromosome-scale assembly of the giantPleurodeles waltlgenome.</title>
        <authorList>
            <person name="Brown T."/>
            <person name="Elewa A."/>
            <person name="Iarovenko S."/>
            <person name="Subramanian E."/>
            <person name="Araus A.J."/>
            <person name="Petzold A."/>
            <person name="Susuki M."/>
            <person name="Suzuki K.-i.T."/>
            <person name="Hayashi T."/>
            <person name="Toyoda A."/>
            <person name="Oliveira C."/>
            <person name="Osipova E."/>
            <person name="Leigh N.D."/>
            <person name="Simon A."/>
            <person name="Yun M.H."/>
        </authorList>
    </citation>
    <scope>NUCLEOTIDE SEQUENCE</scope>
    <source>
        <strain evidence="2">20211129_DDA</strain>
        <tissue evidence="2">Liver</tissue>
    </source>
</reference>
<keyword evidence="3" id="KW-1185">Reference proteome</keyword>
<accession>A0AAV7UC39</accession>
<protein>
    <submittedName>
        <fullName evidence="2">Uncharacterized protein</fullName>
    </submittedName>
</protein>